<evidence type="ECO:0000256" key="1">
    <source>
        <dbReference type="ARBA" id="ARBA00003408"/>
    </source>
</evidence>
<evidence type="ECO:0000256" key="10">
    <source>
        <dbReference type="ARBA" id="ARBA00023065"/>
    </source>
</evidence>
<dbReference type="GO" id="GO:0006811">
    <property type="term" value="P:monoatomic ion transport"/>
    <property type="evidence" value="ECO:0007669"/>
    <property type="project" value="UniProtKB-KW"/>
</dbReference>
<keyword evidence="8 14" id="KW-0812">Transmembrane</keyword>
<evidence type="ECO:0000256" key="6">
    <source>
        <dbReference type="ARBA" id="ARBA00022449"/>
    </source>
</evidence>
<feature type="transmembrane region" description="Helical" evidence="14">
    <location>
        <begin position="380"/>
        <end position="401"/>
    </location>
</feature>
<evidence type="ECO:0000256" key="3">
    <source>
        <dbReference type="ARBA" id="ARBA00010199"/>
    </source>
</evidence>
<feature type="transmembrane region" description="Helical" evidence="14">
    <location>
        <begin position="473"/>
        <end position="495"/>
    </location>
</feature>
<gene>
    <name evidence="15" type="ORF">EDD31_0263</name>
</gene>
<comment type="similarity">
    <text evidence="3">Belongs to the multi antimicrobial extrusion (MATE) (TC 2.A.66.1) family.</text>
</comment>
<sequence>MPPEGRDTDDRRGSGLDGDSAPARAGSGAPLAHAGRLAENTSAKRPASTALAASDAPFGVDTPPADSRPSLSSRIRAVGSLSWPLVAGSAVSLLTAVADTAILGQYDTLELAVMARAVVIFVFCTAVLVPWGMAVQIVGAQWHGGEETGRLVRLLTHSAALTLGLGLVLAVGLYLAAPWVLQITGASASASAEQAAIEVLRILTLAIPAAALSAAARGWLGAQGRTKVALANAAVVNLANIAISLALVFGLQQGAQGAAWGTTIAHYLGLAVCLGLALRHRRGLEVTQESGTEPVLRPLGKVAWPDVVFGLGAYGGDVLIVAAVAFLGAVELAGYRVMASTVAILFTVAFTCGSGISILVGQRHGAGDLRAGLDYARAGAIVMGGCVAVLALPALVVPGWYLRLFTTDAAVIESIGRALLVFWLIAPLIVASISMAAVVRAVGDTKSMMYIGLLAQVAIALPAAWLLGVWLELGLLGIALAMTLSWFSRTVLTAWRLRSTTARLLQQRT</sequence>
<comment type="function">
    <text evidence="1">Multidrug efflux pump.</text>
</comment>
<keyword evidence="6" id="KW-0050">Antiport</keyword>
<feature type="transmembrane region" description="Helical" evidence="14">
    <location>
        <begin position="421"/>
        <end position="442"/>
    </location>
</feature>
<reference evidence="15 16" key="1">
    <citation type="submission" date="2018-11" db="EMBL/GenBank/DDBJ databases">
        <title>Sequencing the genomes of 1000 actinobacteria strains.</title>
        <authorList>
            <person name="Klenk H.-P."/>
        </authorList>
    </citation>
    <scope>NUCLEOTIDE SEQUENCE [LARGE SCALE GENOMIC DNA]</scope>
    <source>
        <strain evidence="15 16">DSM 11294</strain>
    </source>
</reference>
<evidence type="ECO:0000256" key="14">
    <source>
        <dbReference type="SAM" id="Phobius"/>
    </source>
</evidence>
<organism evidence="15 16">
    <name type="scientific">Bogoriella caseilytica</name>
    <dbReference type="NCBI Taxonomy" id="56055"/>
    <lineage>
        <taxon>Bacteria</taxon>
        <taxon>Bacillati</taxon>
        <taxon>Actinomycetota</taxon>
        <taxon>Actinomycetes</taxon>
        <taxon>Micrococcales</taxon>
        <taxon>Bogoriellaceae</taxon>
        <taxon>Bogoriella</taxon>
    </lineage>
</organism>
<evidence type="ECO:0000313" key="15">
    <source>
        <dbReference type="EMBL" id="ROR71924.1"/>
    </source>
</evidence>
<feature type="compositionally biased region" description="Basic and acidic residues" evidence="13">
    <location>
        <begin position="1"/>
        <end position="14"/>
    </location>
</feature>
<evidence type="ECO:0000256" key="7">
    <source>
        <dbReference type="ARBA" id="ARBA00022475"/>
    </source>
</evidence>
<evidence type="ECO:0000256" key="13">
    <source>
        <dbReference type="SAM" id="MobiDB-lite"/>
    </source>
</evidence>
<keyword evidence="11 14" id="KW-0472">Membrane</keyword>
<dbReference type="Pfam" id="PF01554">
    <property type="entry name" value="MatE"/>
    <property type="match status" value="2"/>
</dbReference>
<dbReference type="AlphaFoldDB" id="A0A3N2BA09"/>
<feature type="transmembrane region" description="Helical" evidence="14">
    <location>
        <begin position="118"/>
        <end position="139"/>
    </location>
</feature>
<keyword evidence="7" id="KW-1003">Cell membrane</keyword>
<feature type="transmembrane region" description="Helical" evidence="14">
    <location>
        <begin position="195"/>
        <end position="216"/>
    </location>
</feature>
<evidence type="ECO:0000256" key="5">
    <source>
        <dbReference type="ARBA" id="ARBA00022448"/>
    </source>
</evidence>
<feature type="transmembrane region" description="Helical" evidence="14">
    <location>
        <begin position="228"/>
        <end position="251"/>
    </location>
</feature>
<evidence type="ECO:0000256" key="11">
    <source>
        <dbReference type="ARBA" id="ARBA00023136"/>
    </source>
</evidence>
<dbReference type="GO" id="GO:0042910">
    <property type="term" value="F:xenobiotic transmembrane transporter activity"/>
    <property type="evidence" value="ECO:0007669"/>
    <property type="project" value="InterPro"/>
</dbReference>
<proteinExistence type="inferred from homology"/>
<dbReference type="InterPro" id="IPR002528">
    <property type="entry name" value="MATE_fam"/>
</dbReference>
<dbReference type="PANTHER" id="PTHR43298">
    <property type="entry name" value="MULTIDRUG RESISTANCE PROTEIN NORM-RELATED"/>
    <property type="match status" value="1"/>
</dbReference>
<dbReference type="GO" id="GO:0015297">
    <property type="term" value="F:antiporter activity"/>
    <property type="evidence" value="ECO:0007669"/>
    <property type="project" value="UniProtKB-KW"/>
</dbReference>
<dbReference type="GO" id="GO:0005886">
    <property type="term" value="C:plasma membrane"/>
    <property type="evidence" value="ECO:0007669"/>
    <property type="project" value="UniProtKB-SubCell"/>
</dbReference>
<dbReference type="InterPro" id="IPR050222">
    <property type="entry name" value="MATE_MdtK"/>
</dbReference>
<comment type="caution">
    <text evidence="15">The sequence shown here is derived from an EMBL/GenBank/DDBJ whole genome shotgun (WGS) entry which is preliminary data.</text>
</comment>
<evidence type="ECO:0000256" key="8">
    <source>
        <dbReference type="ARBA" id="ARBA00022692"/>
    </source>
</evidence>
<comment type="subcellular location">
    <subcellularLocation>
        <location evidence="2">Cell membrane</location>
        <topology evidence="2">Multi-pass membrane protein</topology>
    </subcellularLocation>
</comment>
<feature type="transmembrane region" description="Helical" evidence="14">
    <location>
        <begin position="307"/>
        <end position="329"/>
    </location>
</feature>
<feature type="transmembrane region" description="Helical" evidence="14">
    <location>
        <begin position="449"/>
        <end position="467"/>
    </location>
</feature>
<accession>A0A3N2BA09</accession>
<evidence type="ECO:0000256" key="12">
    <source>
        <dbReference type="ARBA" id="ARBA00031636"/>
    </source>
</evidence>
<feature type="transmembrane region" description="Helical" evidence="14">
    <location>
        <begin position="257"/>
        <end position="278"/>
    </location>
</feature>
<evidence type="ECO:0000256" key="4">
    <source>
        <dbReference type="ARBA" id="ARBA00020268"/>
    </source>
</evidence>
<keyword evidence="5" id="KW-0813">Transport</keyword>
<dbReference type="PANTHER" id="PTHR43298:SF2">
    <property type="entry name" value="FMN_FAD EXPORTER YEEO-RELATED"/>
    <property type="match status" value="1"/>
</dbReference>
<dbReference type="EMBL" id="RKHK01000001">
    <property type="protein sequence ID" value="ROR71924.1"/>
    <property type="molecule type" value="Genomic_DNA"/>
</dbReference>
<name>A0A3N2BA09_9MICO</name>
<dbReference type="Proteomes" id="UP000280668">
    <property type="component" value="Unassembled WGS sequence"/>
</dbReference>
<protein>
    <recommendedName>
        <fullName evidence="4">Probable multidrug resistance protein NorM</fullName>
    </recommendedName>
    <alternativeName>
        <fullName evidence="12">Multidrug-efflux transporter</fullName>
    </alternativeName>
</protein>
<feature type="transmembrane region" description="Helical" evidence="14">
    <location>
        <begin position="77"/>
        <end position="98"/>
    </location>
</feature>
<keyword evidence="16" id="KW-1185">Reference proteome</keyword>
<evidence type="ECO:0000256" key="2">
    <source>
        <dbReference type="ARBA" id="ARBA00004651"/>
    </source>
</evidence>
<dbReference type="InterPro" id="IPR048279">
    <property type="entry name" value="MdtK-like"/>
</dbReference>
<keyword evidence="10" id="KW-0406">Ion transport</keyword>
<dbReference type="NCBIfam" id="TIGR00797">
    <property type="entry name" value="matE"/>
    <property type="match status" value="1"/>
</dbReference>
<feature type="region of interest" description="Disordered" evidence="13">
    <location>
        <begin position="1"/>
        <end position="49"/>
    </location>
</feature>
<dbReference type="PIRSF" id="PIRSF006603">
    <property type="entry name" value="DinF"/>
    <property type="match status" value="1"/>
</dbReference>
<keyword evidence="9 14" id="KW-1133">Transmembrane helix</keyword>
<evidence type="ECO:0000313" key="16">
    <source>
        <dbReference type="Proteomes" id="UP000280668"/>
    </source>
</evidence>
<evidence type="ECO:0000256" key="9">
    <source>
        <dbReference type="ARBA" id="ARBA00022989"/>
    </source>
</evidence>
<feature type="transmembrane region" description="Helical" evidence="14">
    <location>
        <begin position="151"/>
        <end position="175"/>
    </location>
</feature>
<feature type="transmembrane region" description="Helical" evidence="14">
    <location>
        <begin position="335"/>
        <end position="360"/>
    </location>
</feature>